<dbReference type="InterPro" id="IPR017853">
    <property type="entry name" value="GH"/>
</dbReference>
<proteinExistence type="inferred from homology"/>
<dbReference type="SUPFAM" id="SSF49785">
    <property type="entry name" value="Galactose-binding domain-like"/>
    <property type="match status" value="1"/>
</dbReference>
<dbReference type="Gene3D" id="2.60.120.260">
    <property type="entry name" value="Galactose-binding domain-like"/>
    <property type="match status" value="1"/>
</dbReference>
<comment type="caution">
    <text evidence="7">The sequence shown here is derived from an EMBL/GenBank/DDBJ whole genome shotgun (WGS) entry which is preliminary data.</text>
</comment>
<organism evidence="7 8">
    <name type="scientific">Panicum miliaceum</name>
    <name type="common">Proso millet</name>
    <name type="synonym">Broomcorn millet</name>
    <dbReference type="NCBI Taxonomy" id="4540"/>
    <lineage>
        <taxon>Eukaryota</taxon>
        <taxon>Viridiplantae</taxon>
        <taxon>Streptophyta</taxon>
        <taxon>Embryophyta</taxon>
        <taxon>Tracheophyta</taxon>
        <taxon>Spermatophyta</taxon>
        <taxon>Magnoliopsida</taxon>
        <taxon>Liliopsida</taxon>
        <taxon>Poales</taxon>
        <taxon>Poaceae</taxon>
        <taxon>PACMAD clade</taxon>
        <taxon>Panicoideae</taxon>
        <taxon>Panicodae</taxon>
        <taxon>Paniceae</taxon>
        <taxon>Panicinae</taxon>
        <taxon>Panicum</taxon>
        <taxon>Panicum sect. Panicum</taxon>
    </lineage>
</organism>
<comment type="catalytic activity">
    <reaction evidence="1">
        <text>Hydrolysis of terminal non-reducing alpha-L-arabinofuranoside residues in alpha-L-arabinosides.</text>
        <dbReference type="EC" id="3.2.1.55"/>
    </reaction>
</comment>
<dbReference type="SMART" id="SM00813">
    <property type="entry name" value="Alpha-L-AF_C"/>
    <property type="match status" value="1"/>
</dbReference>
<evidence type="ECO:0000256" key="5">
    <source>
        <dbReference type="ARBA" id="ARBA00022801"/>
    </source>
</evidence>
<protein>
    <recommendedName>
        <fullName evidence="3">non-reducing end alpha-L-arabinofuranosidase</fullName>
        <ecNumber evidence="3">3.2.1.55</ecNumber>
    </recommendedName>
</protein>
<comment type="similarity">
    <text evidence="2">Belongs to the glycosyl hydrolase 51 family.</text>
</comment>
<dbReference type="OrthoDB" id="406864at2759"/>
<dbReference type="Gene3D" id="3.20.20.80">
    <property type="entry name" value="Glycosidases"/>
    <property type="match status" value="2"/>
</dbReference>
<dbReference type="InterPro" id="IPR008979">
    <property type="entry name" value="Galactose-bd-like_sf"/>
</dbReference>
<dbReference type="EMBL" id="PQIB02000002">
    <property type="protein sequence ID" value="RLN34388.1"/>
    <property type="molecule type" value="Genomic_DNA"/>
</dbReference>
<dbReference type="Proteomes" id="UP000275267">
    <property type="component" value="Unassembled WGS sequence"/>
</dbReference>
<sequence length="761" mass="83325">MFGIFFEVRVRLQSEYQLAESLVSSSGVTSTIEILKPRNGRSFIDFSTLTVIREINHAGTGGLWAELVSNRGNEKQTLTSTPVSEIGCVYHLVTEARTLYLIKLHSSKKTPASDKVNVKIALTKLFPGFEAGGPNTPSNIDPWLIIGDESSIIVGTDRTSCFARNPIALRMEVLCDSKRTNACPSGGVGVYNPGYWGMNIEKGKVYKVSMHIMSSDAVSLTVSLTSSDGRQKLAAHTITGSKKSFAKWTKIEFNLKSRQNNTNSRLQLTTSKSGVIWLDQVSLMPLDTYMGHGFRKDLSLMLANLKPQFLKFPGGNYAMGNYLRNAFRWSETVGPWEERPGHFNDAWGYWTDDGLGFFEFLQLAEDLGASPVWVVNDGASLNEEVSTATIASLVKDVVDGIEFARGGPKTPWGSVRAAMGHPEPFKLDYVSKEIKNVGCSTTEVYHSAIYPLALHMNSRNYQKFYSAIKAAYPEVNITSSCDRSTISPSNPADLYDVHAIVSEYAVTGNDAGKGTLVAALAEAAFLIGLERNSDVVEMASCAPLFVNDNDRRWSPDAIVFNSWQHYGCPNYWMLHFKDSSGAALHPTNIQISDYDQLVASAITWQNAKDKSNYLRIKVVNFGNRAVDLNISVAGLANGIEMSGSKQTVLTSSNPLDENSLLNESLRSEAGYGYSYGTGELRRHACLLNGTVQVAPVSIPLANAKLQMGVSVRPYSLTSFDVLLEASKHCQHLNSEAAAVVAAAARANPTMRKDCIVLPEFQ</sequence>
<accession>A0A3L6TA36</accession>
<dbReference type="SUPFAM" id="SSF51445">
    <property type="entry name" value="(Trans)glycosidases"/>
    <property type="match status" value="1"/>
</dbReference>
<dbReference type="PANTHER" id="PTHR31776">
    <property type="entry name" value="ALPHA-L-ARABINOFURANOSIDASE 1"/>
    <property type="match status" value="1"/>
</dbReference>
<reference evidence="8" key="1">
    <citation type="journal article" date="2019" name="Nat. Commun.">
        <title>The genome of broomcorn millet.</title>
        <authorList>
            <person name="Zou C."/>
            <person name="Miki D."/>
            <person name="Li D."/>
            <person name="Tang Q."/>
            <person name="Xiao L."/>
            <person name="Rajput S."/>
            <person name="Deng P."/>
            <person name="Jia W."/>
            <person name="Huang R."/>
            <person name="Zhang M."/>
            <person name="Sun Y."/>
            <person name="Hu J."/>
            <person name="Fu X."/>
            <person name="Schnable P.S."/>
            <person name="Li F."/>
            <person name="Zhang H."/>
            <person name="Feng B."/>
            <person name="Zhu X."/>
            <person name="Liu R."/>
            <person name="Schnable J.C."/>
            <person name="Zhu J.-K."/>
            <person name="Zhang H."/>
        </authorList>
    </citation>
    <scope>NUCLEOTIDE SEQUENCE [LARGE SCALE GENOMIC DNA]</scope>
</reference>
<keyword evidence="4" id="KW-0732">Signal</keyword>
<dbReference type="InterPro" id="IPR010720">
    <property type="entry name" value="Alpha-L-AF_C"/>
</dbReference>
<keyword evidence="5" id="KW-0378">Hydrolase</keyword>
<dbReference type="PANTHER" id="PTHR31776:SF14">
    <property type="entry name" value="NON-REDUCING END ALPHA-L-ARABINOFURANOSIDASE"/>
    <property type="match status" value="1"/>
</dbReference>
<dbReference type="Pfam" id="PF06964">
    <property type="entry name" value="Alpha-L-AF_C"/>
    <property type="match status" value="1"/>
</dbReference>
<dbReference type="FunFam" id="2.60.120.260:FF:000063">
    <property type="entry name" value="Putative alpha-L-arabinofuranosidase family protein"/>
    <property type="match status" value="1"/>
</dbReference>
<evidence type="ECO:0000256" key="3">
    <source>
        <dbReference type="ARBA" id="ARBA00012670"/>
    </source>
</evidence>
<dbReference type="STRING" id="4540.A0A3L6TA36"/>
<feature type="domain" description="Alpha-L-arabinofuranosidase C-terminal" evidence="6">
    <location>
        <begin position="502"/>
        <end position="715"/>
    </location>
</feature>
<dbReference type="EC" id="3.2.1.55" evidence="3"/>
<name>A0A3L6TA36_PANMI</name>
<gene>
    <name evidence="7" type="ORF">C2845_PM03G16840</name>
</gene>
<dbReference type="Pfam" id="PF22848">
    <property type="entry name" value="ASD1_dom"/>
    <property type="match status" value="1"/>
</dbReference>
<evidence type="ECO:0000256" key="2">
    <source>
        <dbReference type="ARBA" id="ARBA00007186"/>
    </source>
</evidence>
<evidence type="ECO:0000259" key="6">
    <source>
        <dbReference type="SMART" id="SM00813"/>
    </source>
</evidence>
<dbReference type="GO" id="GO:0046373">
    <property type="term" value="P:L-arabinose metabolic process"/>
    <property type="evidence" value="ECO:0007669"/>
    <property type="project" value="InterPro"/>
</dbReference>
<dbReference type="GO" id="GO:0046556">
    <property type="term" value="F:alpha-L-arabinofuranosidase activity"/>
    <property type="evidence" value="ECO:0007669"/>
    <property type="project" value="UniProtKB-EC"/>
</dbReference>
<dbReference type="InterPro" id="IPR055235">
    <property type="entry name" value="ASD1_cat"/>
</dbReference>
<evidence type="ECO:0000313" key="8">
    <source>
        <dbReference type="Proteomes" id="UP000275267"/>
    </source>
</evidence>
<dbReference type="AlphaFoldDB" id="A0A3L6TA36"/>
<evidence type="ECO:0000256" key="4">
    <source>
        <dbReference type="ARBA" id="ARBA00022729"/>
    </source>
</evidence>
<keyword evidence="8" id="KW-1185">Reference proteome</keyword>
<dbReference type="InterPro" id="IPR051563">
    <property type="entry name" value="Glycosyl_Hydrolase_51"/>
</dbReference>
<evidence type="ECO:0000256" key="1">
    <source>
        <dbReference type="ARBA" id="ARBA00001462"/>
    </source>
</evidence>
<evidence type="ECO:0000313" key="7">
    <source>
        <dbReference type="EMBL" id="RLN34388.1"/>
    </source>
</evidence>